<dbReference type="PANTHER" id="PTHR11243">
    <property type="entry name" value="GROWTH FACTOR RECEPTOR-BOUND PROTEIN"/>
    <property type="match status" value="1"/>
</dbReference>
<evidence type="ECO:0000256" key="2">
    <source>
        <dbReference type="PROSITE-ProRule" id="PRU00191"/>
    </source>
</evidence>
<dbReference type="SMART" id="SM00233">
    <property type="entry name" value="PH"/>
    <property type="match status" value="1"/>
</dbReference>
<dbReference type="PRINTS" id="PR00401">
    <property type="entry name" value="SH2DOMAIN"/>
</dbReference>
<dbReference type="SMART" id="SM00252">
    <property type="entry name" value="SH2"/>
    <property type="match status" value="1"/>
</dbReference>
<evidence type="ECO:0000256" key="1">
    <source>
        <dbReference type="ARBA" id="ARBA00022999"/>
    </source>
</evidence>
<evidence type="ECO:0000259" key="3">
    <source>
        <dbReference type="PROSITE" id="PS50001"/>
    </source>
</evidence>
<dbReference type="Pfam" id="PF00169">
    <property type="entry name" value="PH"/>
    <property type="match status" value="1"/>
</dbReference>
<dbReference type="Pfam" id="PF08947">
    <property type="entry name" value="BPS"/>
    <property type="match status" value="1"/>
</dbReference>
<dbReference type="InterPro" id="IPR000980">
    <property type="entry name" value="SH2"/>
</dbReference>
<name>A0ABM1TQ81_LIMPO</name>
<feature type="domain" description="SH2" evidence="3">
    <location>
        <begin position="254"/>
        <end position="350"/>
    </location>
</feature>
<accession>A0ABM1TQ81</accession>
<reference evidence="6" key="1">
    <citation type="submission" date="2025-08" db="UniProtKB">
        <authorList>
            <consortium name="RefSeq"/>
        </authorList>
    </citation>
    <scope>IDENTIFICATION</scope>
    <source>
        <tissue evidence="6">Muscle</tissue>
    </source>
</reference>
<dbReference type="PROSITE" id="PS50001">
    <property type="entry name" value="SH2"/>
    <property type="match status" value="1"/>
</dbReference>
<dbReference type="InterPro" id="IPR011993">
    <property type="entry name" value="PH-like_dom_sf"/>
</dbReference>
<dbReference type="PANTHER" id="PTHR11243:SF38">
    <property type="entry name" value="GROWTH FACTOR RECEPTOR-BOUND PROTEIN 14-LIKE ISOFORM X1"/>
    <property type="match status" value="1"/>
</dbReference>
<organism evidence="5 6">
    <name type="scientific">Limulus polyphemus</name>
    <name type="common">Atlantic horseshoe crab</name>
    <dbReference type="NCBI Taxonomy" id="6850"/>
    <lineage>
        <taxon>Eukaryota</taxon>
        <taxon>Metazoa</taxon>
        <taxon>Ecdysozoa</taxon>
        <taxon>Arthropoda</taxon>
        <taxon>Chelicerata</taxon>
        <taxon>Merostomata</taxon>
        <taxon>Xiphosura</taxon>
        <taxon>Limulidae</taxon>
        <taxon>Limulus</taxon>
    </lineage>
</organism>
<keyword evidence="5" id="KW-1185">Reference proteome</keyword>
<protein>
    <submittedName>
        <fullName evidence="6">Growth factor receptor-bound protein 14-like</fullName>
    </submittedName>
</protein>
<dbReference type="InterPro" id="IPR036860">
    <property type="entry name" value="SH2_dom_sf"/>
</dbReference>
<sequence length="361" mass="42094">NLKFVPLQQFYLLDMVDLGTDFKCLSDSTDLAKVVTIQNMIHTGDAVPVVQGYLWIKDPSQHLWKKFFFQVKENVLNISLYAEEKIHCENFQAPHQMHPFVDLRSCDIYFPIEGNCIGAPTEFCFSIKPKRSIVKTTNDLKWFCCESRKQQHCWIVSLRVAKYGKKLRENYEELKTRYGTTFFFSFFQDTTTMKNRVAMDFTGKSGRVVENPREAKAIAAAEGRDWRRRLPVCRGVQSNFQGSFEFGIHTVQPWFYRGMSREDASQLLTKYGTVDGVFLVRESRRNPGTFVLSYVYNQKIYHTQIVPVEEKTQVCFSLDGGRTKFYDLLQLIEFYQLNLGCLPTKLTHFLVHQPKLRDTPQ</sequence>
<dbReference type="Pfam" id="PF00017">
    <property type="entry name" value="SH2"/>
    <property type="match status" value="1"/>
</dbReference>
<evidence type="ECO:0000313" key="5">
    <source>
        <dbReference type="Proteomes" id="UP000694941"/>
    </source>
</evidence>
<dbReference type="Gene3D" id="3.30.505.10">
    <property type="entry name" value="SH2 domain"/>
    <property type="match status" value="1"/>
</dbReference>
<dbReference type="PROSITE" id="PS50003">
    <property type="entry name" value="PH_DOMAIN"/>
    <property type="match status" value="1"/>
</dbReference>
<dbReference type="InterPro" id="IPR001849">
    <property type="entry name" value="PH_domain"/>
</dbReference>
<evidence type="ECO:0000259" key="4">
    <source>
        <dbReference type="PROSITE" id="PS50003"/>
    </source>
</evidence>
<gene>
    <name evidence="6" type="primary">LOC106473938</name>
</gene>
<dbReference type="Proteomes" id="UP000694941">
    <property type="component" value="Unplaced"/>
</dbReference>
<dbReference type="Gene3D" id="2.30.29.30">
    <property type="entry name" value="Pleckstrin-homology domain (PH domain)/Phosphotyrosine-binding domain (PTB)"/>
    <property type="match status" value="1"/>
</dbReference>
<dbReference type="InterPro" id="IPR015042">
    <property type="entry name" value="BPS-dom"/>
</dbReference>
<dbReference type="RefSeq" id="XP_022258037.1">
    <property type="nucleotide sequence ID" value="XM_022402329.1"/>
</dbReference>
<dbReference type="InterPro" id="IPR039664">
    <property type="entry name" value="GRB/APBB1IP"/>
</dbReference>
<proteinExistence type="predicted"/>
<dbReference type="SUPFAM" id="SSF55550">
    <property type="entry name" value="SH2 domain"/>
    <property type="match status" value="1"/>
</dbReference>
<feature type="domain" description="PH" evidence="4">
    <location>
        <begin position="47"/>
        <end position="163"/>
    </location>
</feature>
<dbReference type="SUPFAM" id="SSF50729">
    <property type="entry name" value="PH domain-like"/>
    <property type="match status" value="1"/>
</dbReference>
<evidence type="ECO:0000313" key="6">
    <source>
        <dbReference type="RefSeq" id="XP_022258037.1"/>
    </source>
</evidence>
<dbReference type="GeneID" id="106473938"/>
<feature type="non-terminal residue" evidence="6">
    <location>
        <position position="1"/>
    </location>
</feature>
<keyword evidence="1 2" id="KW-0727">SH2 domain</keyword>